<feature type="region of interest" description="Disordered" evidence="1">
    <location>
        <begin position="205"/>
        <end position="276"/>
    </location>
</feature>
<feature type="compositionally biased region" description="Polar residues" evidence="1">
    <location>
        <begin position="1478"/>
        <end position="1493"/>
    </location>
</feature>
<feature type="compositionally biased region" description="Polar residues" evidence="1">
    <location>
        <begin position="1434"/>
        <end position="1467"/>
    </location>
</feature>
<feature type="region of interest" description="Disordered" evidence="1">
    <location>
        <begin position="1476"/>
        <end position="1495"/>
    </location>
</feature>
<name>A0A067RS59_ZOONE</name>
<sequence length="2076" mass="228629">MELAEQRPVVAFNPPYLASRARRPQNQEHRQGGQFAETGQQNKAGHFLQNMPPASGVPEQQKISQYNQFSDIHTSLKVTPAPQQAPDTAHQPKSGLLISRNRQSGQSLSQRSMPQTGISRSRQQPQQVVTSQAQPQPQFRPESQTFPQNKEMGNGSRSYNHIRFFPTSERERQLPAETGSFVNNRGYQLNDINKTTDRLRITKKRVQQASHKPYVELDRSRTTTDYPLSEQATDRGITGASDTQSSLVLTTEGNLSDDDDDDGAFQEPPSEEQFKDEDLFYLHDASRESDVTGDFTSTESSVKDKNSESSVFRDEFNSESGEIDFTEEVGFSKSPSYIQTKDKDIYGNSEMQDYIEPTESISLPDIQKSTTNISSAEYAYDFSSPVVSSSFSTEKPHQFHTPATLPPISTKEPLERNVSVTKSTSEPHATVSYINVEGIATHPLSKSIKSDDISTSAPVSPSASATVSPTTEDPVRMKLKPIFVEIIHRGSSEPPFLKTYTVQELERRRSTTKSPLFAEKDNFSSRNPESTASTSQMMGSGEMSTTQTLSPSPVTLTRRVRPPKKLASLTPVPDITPAEFTASFPSTVSYVTLSRKVQPPVLILTSSDQHDKDKRKGDDTPPVSSTSGTGDMSSFTDHTTPISPVTLSRIVQPPLAGLVEFSSGLSTSTRTAVRQEIITRTANQNASVSFQTIKNYKHQNISKHQLPKEAEFEHNKLVSTESSASHVRSNSESTKNFVDEIQHQTTSEPSPITTPRKRFFSLKRRTMTDTTESTTPSLNASMRKVILTRVPTSVSDIPVSIAFKQEQTSPQYRNRDGLTIPASSGPSTLHSLAVYFAAKDSNQETTVNTLTDLYSRKRKGKGEKTTTESVPASLSIREYSSSAEVNETHTPMLAPNFLTKSTRDSYSMLFPNTSDEQNSSTEEPARSTARTALKSSAKIKPKDRKITHSSHDILSSELLEKLAEISEMEEKPPSEKRVSSSERGMLHSETEDLLEGTDSRDLRELAHIFSRALSAYLEDPEEFKRVLTKVRPQDPSSVYVNDVKQAESNHFLSTTVSSVISSTTVPLTSSSTQDFSVTKEDEEVLDFSDVSKVSRKKSKSTGLTPPYSKSFETRKWKDVVSTSYENSAAVASRKTGISETVSNPSSIEAVEERDLKPPEEGLQNAQSTYYILSNGRVPLNTASVSQEVFEHAETGKGSGTDYSLPPGTKQYQGPAYGPQPDEVKFAPTAGGVNDPSRPRYGGFQNNSGIPAKETSINSTDIQSIVKATTFVPEVRYQTRSTVHPVSTTANFQKPLGRDVVDEFGNILNTFVPQEVNNLAIFVSTETPGASLADENVQSDRVQTYNSSSREALHGVNTTGFTPLPVSQSSNTLSVEQKWNSLGSIVDALTINYKLSESDIEERNLSTVTQEFSSPVATTRKPTSTTKPVHKTRQRFTTESFNPEPSDPTTSPHDIPDTSSKPAQTQRYVHSRLELEADSANSDKGSNYNSNPQEEMQPLDISGITFYSEKIKPLPPASASLIQVSVSKTYKVEPLTNSSTSKYMSGKISEFDNSSEEMSVTTSANIPLRKESIHKTQAYPRAMELESSTLSLRESGTKKHSLHSEQSSRSTEEPDITQQDLTKNAALREAPEMLLPHRQPTRKLFTDAAFSETLPTAEITTVSWKQETKQFDQEIPSVNLQPVQSSVGVPFSVAIPSSQGVTDSGGTKNSKEELPYFYKEGVEPLTSTSTLDSANSSSVIVSSNSNISSRGTKFSEKHKSLNNKVTLTESNDASNSQQSVRISTMVSSTESPFSSNSPTIPTSVKIYFSNRSQMSVPRASVEADLRMDNVTTDQLQALEDIQTMIFPCNSTMSKDGTMFNNLNQSSTLSLIDTMKQAVTNSTVRRLVLLLVNSLKGNTPEETQSRLIAALLRVPVDRKLSEAERVSVSMLLQKRMESLAEKSSGEHTLVAASQHESYPSAFLKKSSQIPMTEQPDFGKKHLTTTQASATNLRARGRKAPQILTPQEHTAKVAVQSNGRRPVRLRMTTESSWTISSETSSPEKNSGSEDLAKVDSLPPSDTRAVELLRSLYSLASRWG</sequence>
<feature type="region of interest" description="Disordered" evidence="1">
    <location>
        <begin position="2027"/>
        <end position="2059"/>
    </location>
</feature>
<dbReference type="STRING" id="136037.A0A067RS59"/>
<feature type="region of interest" description="Disordered" evidence="1">
    <location>
        <begin position="602"/>
        <end position="640"/>
    </location>
</feature>
<organism evidence="2 3">
    <name type="scientific">Zootermopsis nevadensis</name>
    <name type="common">Dampwood termite</name>
    <dbReference type="NCBI Taxonomy" id="136037"/>
    <lineage>
        <taxon>Eukaryota</taxon>
        <taxon>Metazoa</taxon>
        <taxon>Ecdysozoa</taxon>
        <taxon>Arthropoda</taxon>
        <taxon>Hexapoda</taxon>
        <taxon>Insecta</taxon>
        <taxon>Pterygota</taxon>
        <taxon>Neoptera</taxon>
        <taxon>Polyneoptera</taxon>
        <taxon>Dictyoptera</taxon>
        <taxon>Blattodea</taxon>
        <taxon>Blattoidea</taxon>
        <taxon>Termitoidae</taxon>
        <taxon>Termopsidae</taxon>
        <taxon>Zootermopsis</taxon>
    </lineage>
</organism>
<feature type="region of interest" description="Disordered" evidence="1">
    <location>
        <begin position="965"/>
        <end position="995"/>
    </location>
</feature>
<feature type="region of interest" description="Disordered" evidence="1">
    <location>
        <begin position="1402"/>
        <end position="1467"/>
    </location>
</feature>
<feature type="region of interest" description="Disordered" evidence="1">
    <location>
        <begin position="505"/>
        <end position="571"/>
    </location>
</feature>
<dbReference type="OMA" id="EGIATHP"/>
<proteinExistence type="predicted"/>
<evidence type="ECO:0000313" key="2">
    <source>
        <dbReference type="EMBL" id="KDR22634.1"/>
    </source>
</evidence>
<feature type="region of interest" description="Disordered" evidence="1">
    <location>
        <begin position="449"/>
        <end position="472"/>
    </location>
</feature>
<feature type="compositionally biased region" description="Polar residues" evidence="1">
    <location>
        <begin position="240"/>
        <end position="254"/>
    </location>
</feature>
<keyword evidence="3" id="KW-1185">Reference proteome</keyword>
<feature type="compositionally biased region" description="Basic and acidic residues" evidence="1">
    <location>
        <begin position="608"/>
        <end position="619"/>
    </location>
</feature>
<reference evidence="2 3" key="1">
    <citation type="journal article" date="2014" name="Nat. Commun.">
        <title>Molecular traces of alternative social organization in a termite genome.</title>
        <authorList>
            <person name="Terrapon N."/>
            <person name="Li C."/>
            <person name="Robertson H.M."/>
            <person name="Ji L."/>
            <person name="Meng X."/>
            <person name="Booth W."/>
            <person name="Chen Z."/>
            <person name="Childers C.P."/>
            <person name="Glastad K.M."/>
            <person name="Gokhale K."/>
            <person name="Gowin J."/>
            <person name="Gronenberg W."/>
            <person name="Hermansen R.A."/>
            <person name="Hu H."/>
            <person name="Hunt B.G."/>
            <person name="Huylmans A.K."/>
            <person name="Khalil S.M."/>
            <person name="Mitchell R.D."/>
            <person name="Munoz-Torres M.C."/>
            <person name="Mustard J.A."/>
            <person name="Pan H."/>
            <person name="Reese J.T."/>
            <person name="Scharf M.E."/>
            <person name="Sun F."/>
            <person name="Vogel H."/>
            <person name="Xiao J."/>
            <person name="Yang W."/>
            <person name="Yang Z."/>
            <person name="Yang Z."/>
            <person name="Zhou J."/>
            <person name="Zhu J."/>
            <person name="Brent C.S."/>
            <person name="Elsik C.G."/>
            <person name="Goodisman M.A."/>
            <person name="Liberles D.A."/>
            <person name="Roe R.M."/>
            <person name="Vargo E.L."/>
            <person name="Vilcinskas A."/>
            <person name="Wang J."/>
            <person name="Bornberg-Bauer E."/>
            <person name="Korb J."/>
            <person name="Zhang G."/>
            <person name="Liebig J."/>
        </authorList>
    </citation>
    <scope>NUCLEOTIDE SEQUENCE [LARGE SCALE GENOMIC DNA]</scope>
    <source>
        <tissue evidence="2">Whole organism</tissue>
    </source>
</reference>
<feature type="compositionally biased region" description="Polar residues" evidence="1">
    <location>
        <begin position="910"/>
        <end position="934"/>
    </location>
</feature>
<feature type="region of interest" description="Disordered" evidence="1">
    <location>
        <begin position="1"/>
        <end position="60"/>
    </location>
</feature>
<feature type="compositionally biased region" description="Basic and acidic residues" evidence="1">
    <location>
        <begin position="965"/>
        <end position="990"/>
    </location>
</feature>
<feature type="compositionally biased region" description="Acidic residues" evidence="1">
    <location>
        <begin position="255"/>
        <end position="264"/>
    </location>
</feature>
<feature type="compositionally biased region" description="Low complexity" evidence="1">
    <location>
        <begin position="119"/>
        <end position="137"/>
    </location>
</feature>
<feature type="compositionally biased region" description="Polar residues" evidence="1">
    <location>
        <begin position="102"/>
        <end position="118"/>
    </location>
</feature>
<protein>
    <submittedName>
        <fullName evidence="2">Uncharacterized protein</fullName>
    </submittedName>
</protein>
<dbReference type="Proteomes" id="UP000027135">
    <property type="component" value="Unassembled WGS sequence"/>
</dbReference>
<feature type="region of interest" description="Disordered" evidence="1">
    <location>
        <begin position="102"/>
        <end position="160"/>
    </location>
</feature>
<feature type="compositionally biased region" description="Basic and acidic residues" evidence="1">
    <location>
        <begin position="1150"/>
        <end position="1159"/>
    </location>
</feature>
<feature type="region of interest" description="Disordered" evidence="1">
    <location>
        <begin position="908"/>
        <end position="951"/>
    </location>
</feature>
<feature type="compositionally biased region" description="Low complexity" evidence="1">
    <location>
        <begin position="2027"/>
        <end position="2037"/>
    </location>
</feature>
<gene>
    <name evidence="2" type="ORF">L798_12766</name>
</gene>
<feature type="compositionally biased region" description="Basic and acidic residues" evidence="1">
    <location>
        <begin position="213"/>
        <end position="222"/>
    </location>
</feature>
<evidence type="ECO:0000256" key="1">
    <source>
        <dbReference type="SAM" id="MobiDB-lite"/>
    </source>
</evidence>
<feature type="compositionally biased region" description="Polar residues" evidence="1">
    <location>
        <begin position="622"/>
        <end position="640"/>
    </location>
</feature>
<feature type="compositionally biased region" description="Low complexity" evidence="1">
    <location>
        <begin position="453"/>
        <end position="471"/>
    </location>
</feature>
<feature type="compositionally biased region" description="Polar residues" evidence="1">
    <location>
        <begin position="524"/>
        <end position="555"/>
    </location>
</feature>
<evidence type="ECO:0000313" key="3">
    <source>
        <dbReference type="Proteomes" id="UP000027135"/>
    </source>
</evidence>
<dbReference type="InParanoid" id="A0A067RS59"/>
<feature type="region of interest" description="Disordered" evidence="1">
    <location>
        <begin position="1142"/>
        <end position="1161"/>
    </location>
</feature>
<accession>A0A067RS59</accession>
<feature type="region of interest" description="Disordered" evidence="1">
    <location>
        <begin position="1589"/>
        <end position="1618"/>
    </location>
</feature>
<feature type="compositionally biased region" description="Polar residues" evidence="1">
    <location>
        <begin position="1404"/>
        <end position="1426"/>
    </location>
</feature>
<dbReference type="EMBL" id="KK852498">
    <property type="protein sequence ID" value="KDR22634.1"/>
    <property type="molecule type" value="Genomic_DNA"/>
</dbReference>